<evidence type="ECO:0000256" key="1">
    <source>
        <dbReference type="SAM" id="Phobius"/>
    </source>
</evidence>
<keyword evidence="1" id="KW-0812">Transmembrane</keyword>
<reference evidence="2" key="2">
    <citation type="submission" date="2023-06" db="EMBL/GenBank/DDBJ databases">
        <authorList>
            <person name="Swenson N.G."/>
            <person name="Wegrzyn J.L."/>
            <person name="Mcevoy S.L."/>
        </authorList>
    </citation>
    <scope>NUCLEOTIDE SEQUENCE</scope>
    <source>
        <strain evidence="2">NS2018</strain>
        <tissue evidence="2">Leaf</tissue>
    </source>
</reference>
<keyword evidence="1" id="KW-1133">Transmembrane helix</keyword>
<accession>A0AA39VAE1</accession>
<dbReference type="Proteomes" id="UP001168877">
    <property type="component" value="Unassembled WGS sequence"/>
</dbReference>
<comment type="caution">
    <text evidence="2">The sequence shown here is derived from an EMBL/GenBank/DDBJ whole genome shotgun (WGS) entry which is preliminary data.</text>
</comment>
<dbReference type="Pfam" id="PF03140">
    <property type="entry name" value="DUF247"/>
    <property type="match status" value="1"/>
</dbReference>
<sequence>MVFLINTEKDVDLLVDQGIILNFLGDNAAIAKMFNNLGLQITPSRSVYHSIGEKLKAHYDRRWNHTMANLSTVYFGNIWTGTATVGAVILLVLTFIQTTCSILSLF</sequence>
<dbReference type="PANTHER" id="PTHR31170">
    <property type="entry name" value="BNAC04G53230D PROTEIN"/>
    <property type="match status" value="1"/>
</dbReference>
<feature type="transmembrane region" description="Helical" evidence="1">
    <location>
        <begin position="73"/>
        <end position="96"/>
    </location>
</feature>
<dbReference type="EMBL" id="JAUESC010000384">
    <property type="protein sequence ID" value="KAK0580254.1"/>
    <property type="molecule type" value="Genomic_DNA"/>
</dbReference>
<organism evidence="2 3">
    <name type="scientific">Acer saccharum</name>
    <name type="common">Sugar maple</name>
    <dbReference type="NCBI Taxonomy" id="4024"/>
    <lineage>
        <taxon>Eukaryota</taxon>
        <taxon>Viridiplantae</taxon>
        <taxon>Streptophyta</taxon>
        <taxon>Embryophyta</taxon>
        <taxon>Tracheophyta</taxon>
        <taxon>Spermatophyta</taxon>
        <taxon>Magnoliopsida</taxon>
        <taxon>eudicotyledons</taxon>
        <taxon>Gunneridae</taxon>
        <taxon>Pentapetalae</taxon>
        <taxon>rosids</taxon>
        <taxon>malvids</taxon>
        <taxon>Sapindales</taxon>
        <taxon>Sapindaceae</taxon>
        <taxon>Hippocastanoideae</taxon>
        <taxon>Acereae</taxon>
        <taxon>Acer</taxon>
    </lineage>
</organism>
<evidence type="ECO:0000313" key="3">
    <source>
        <dbReference type="Proteomes" id="UP001168877"/>
    </source>
</evidence>
<evidence type="ECO:0000313" key="2">
    <source>
        <dbReference type="EMBL" id="KAK0580254.1"/>
    </source>
</evidence>
<name>A0AA39VAE1_ACESA</name>
<protein>
    <submittedName>
        <fullName evidence="2">Uncharacterized protein</fullName>
    </submittedName>
</protein>
<keyword evidence="1" id="KW-0472">Membrane</keyword>
<proteinExistence type="predicted"/>
<dbReference type="PANTHER" id="PTHR31170:SF9">
    <property type="entry name" value="PROTEIN, PUTATIVE (DUF247)-RELATED"/>
    <property type="match status" value="1"/>
</dbReference>
<gene>
    <name evidence="2" type="ORF">LWI29_000024</name>
</gene>
<dbReference type="AlphaFoldDB" id="A0AA39VAE1"/>
<dbReference type="InterPro" id="IPR004158">
    <property type="entry name" value="DUF247_pln"/>
</dbReference>
<reference evidence="2" key="1">
    <citation type="journal article" date="2022" name="Plant J.">
        <title>Strategies of tolerance reflected in two North American maple genomes.</title>
        <authorList>
            <person name="McEvoy S.L."/>
            <person name="Sezen U.U."/>
            <person name="Trouern-Trend A."/>
            <person name="McMahon S.M."/>
            <person name="Schaberg P.G."/>
            <person name="Yang J."/>
            <person name="Wegrzyn J.L."/>
            <person name="Swenson N.G."/>
        </authorList>
    </citation>
    <scope>NUCLEOTIDE SEQUENCE</scope>
    <source>
        <strain evidence="2">NS2018</strain>
    </source>
</reference>
<keyword evidence="3" id="KW-1185">Reference proteome</keyword>